<dbReference type="Pfam" id="PF00535">
    <property type="entry name" value="Glycos_transf_2"/>
    <property type="match status" value="1"/>
</dbReference>
<accession>A0A6N2Z4F3</accession>
<dbReference type="PANTHER" id="PTHR22916:SF51">
    <property type="entry name" value="GLYCOSYLTRANSFERASE EPSH-RELATED"/>
    <property type="match status" value="1"/>
</dbReference>
<dbReference type="GO" id="GO:0016757">
    <property type="term" value="F:glycosyltransferase activity"/>
    <property type="evidence" value="ECO:0007669"/>
    <property type="project" value="UniProtKB-KW"/>
</dbReference>
<proteinExistence type="predicted"/>
<evidence type="ECO:0000313" key="4">
    <source>
        <dbReference type="EMBL" id="VYT74259.1"/>
    </source>
</evidence>
<feature type="domain" description="Glycosyltransferase 2-like" evidence="3">
    <location>
        <begin position="4"/>
        <end position="129"/>
    </location>
</feature>
<dbReference type="AlphaFoldDB" id="A0A6N2Z4F3"/>
<dbReference type="CDD" id="cd00761">
    <property type="entry name" value="Glyco_tranf_GTA_type"/>
    <property type="match status" value="1"/>
</dbReference>
<dbReference type="EC" id="2.4.-.-" evidence="4"/>
<dbReference type="InterPro" id="IPR029044">
    <property type="entry name" value="Nucleotide-diphossugar_trans"/>
</dbReference>
<sequence>MKFSIIVAAYNVADYLEECVESLANQNFPNAEYEVLIVDDGSTDDRTGMICDQLTSEFEVVRTIHQENGGLSSARNTGIKYSKGDYLLFVDGDDFWNDPEFLDKLSKNIEKFRSDVIVFSYNKYYGLDDSVKVSFDFVPDNGDTKENIIGLVKNEILTAPAWNKCVKKDLFEQGLDFPIGFLSEDCLYCAKLLKMMSTYSILNIDCYQYRQNRRGSITNVVKEKNVIDILKSIEIGSTDVNSLDSDVKHALDVYFAISYISILPFVNQYFSHPEIQRLLREYKYLLKFSHEIENRSFKYTGMITRLIGLRLSIKMFPYLMKFYKKI</sequence>
<protein>
    <submittedName>
        <fullName evidence="4">Putative glycosyltransferase EpsJ</fullName>
        <ecNumber evidence="4">2.4.-.-</ecNumber>
    </submittedName>
</protein>
<evidence type="ECO:0000256" key="1">
    <source>
        <dbReference type="ARBA" id="ARBA00022676"/>
    </source>
</evidence>
<dbReference type="Gene3D" id="3.90.550.10">
    <property type="entry name" value="Spore Coat Polysaccharide Biosynthesis Protein SpsA, Chain A"/>
    <property type="match status" value="1"/>
</dbReference>
<dbReference type="InterPro" id="IPR001173">
    <property type="entry name" value="Glyco_trans_2-like"/>
</dbReference>
<keyword evidence="1 4" id="KW-0328">Glycosyltransferase</keyword>
<dbReference type="SUPFAM" id="SSF53448">
    <property type="entry name" value="Nucleotide-diphospho-sugar transferases"/>
    <property type="match status" value="1"/>
</dbReference>
<dbReference type="RefSeq" id="WP_156671653.1">
    <property type="nucleotide sequence ID" value="NZ_CACRUC010000012.1"/>
</dbReference>
<keyword evidence="2 4" id="KW-0808">Transferase</keyword>
<organism evidence="4">
    <name type="scientific">Streptococcus parasanguinis</name>
    <dbReference type="NCBI Taxonomy" id="1318"/>
    <lineage>
        <taxon>Bacteria</taxon>
        <taxon>Bacillati</taxon>
        <taxon>Bacillota</taxon>
        <taxon>Bacilli</taxon>
        <taxon>Lactobacillales</taxon>
        <taxon>Streptococcaceae</taxon>
        <taxon>Streptococcus</taxon>
    </lineage>
</organism>
<dbReference type="PANTHER" id="PTHR22916">
    <property type="entry name" value="GLYCOSYLTRANSFERASE"/>
    <property type="match status" value="1"/>
</dbReference>
<evidence type="ECO:0000256" key="2">
    <source>
        <dbReference type="ARBA" id="ARBA00022679"/>
    </source>
</evidence>
<name>A0A6N2Z4F3_STRPA</name>
<dbReference type="EMBL" id="CACRUC010000012">
    <property type="protein sequence ID" value="VYT74259.1"/>
    <property type="molecule type" value="Genomic_DNA"/>
</dbReference>
<reference evidence="4" key="1">
    <citation type="submission" date="2019-11" db="EMBL/GenBank/DDBJ databases">
        <authorList>
            <person name="Feng L."/>
        </authorList>
    </citation>
    <scope>NUCLEOTIDE SEQUENCE</scope>
    <source>
        <strain evidence="4">SparasanguinisLFYP13</strain>
    </source>
</reference>
<gene>
    <name evidence="4" type="primary">epsJ_2</name>
    <name evidence="4" type="ORF">SPLFYP13_00034</name>
</gene>
<evidence type="ECO:0000259" key="3">
    <source>
        <dbReference type="Pfam" id="PF00535"/>
    </source>
</evidence>